<accession>A0A843WZ86</accession>
<dbReference type="AlphaFoldDB" id="A0A843WZ86"/>
<name>A0A843WZ86_COLES</name>
<evidence type="ECO:0000313" key="1">
    <source>
        <dbReference type="EMBL" id="MQM09414.1"/>
    </source>
</evidence>
<comment type="caution">
    <text evidence="1">The sequence shown here is derived from an EMBL/GenBank/DDBJ whole genome shotgun (WGS) entry which is preliminary data.</text>
</comment>
<dbReference type="EMBL" id="NMUH01004368">
    <property type="protein sequence ID" value="MQM09414.1"/>
    <property type="molecule type" value="Genomic_DNA"/>
</dbReference>
<gene>
    <name evidence="1" type="ORF">Taro_042286</name>
</gene>
<proteinExistence type="predicted"/>
<dbReference type="Proteomes" id="UP000652761">
    <property type="component" value="Unassembled WGS sequence"/>
</dbReference>
<reference evidence="1" key="1">
    <citation type="submission" date="2017-07" db="EMBL/GenBank/DDBJ databases">
        <title>Taro Niue Genome Assembly and Annotation.</title>
        <authorList>
            <person name="Atibalentja N."/>
            <person name="Keating K."/>
            <person name="Fields C.J."/>
        </authorList>
    </citation>
    <scope>NUCLEOTIDE SEQUENCE</scope>
    <source>
        <strain evidence="1">Niue_2</strain>
        <tissue evidence="1">Leaf</tissue>
    </source>
</reference>
<protein>
    <submittedName>
        <fullName evidence="1">Uncharacterized protein</fullName>
    </submittedName>
</protein>
<organism evidence="1 2">
    <name type="scientific">Colocasia esculenta</name>
    <name type="common">Wild taro</name>
    <name type="synonym">Arum esculentum</name>
    <dbReference type="NCBI Taxonomy" id="4460"/>
    <lineage>
        <taxon>Eukaryota</taxon>
        <taxon>Viridiplantae</taxon>
        <taxon>Streptophyta</taxon>
        <taxon>Embryophyta</taxon>
        <taxon>Tracheophyta</taxon>
        <taxon>Spermatophyta</taxon>
        <taxon>Magnoliopsida</taxon>
        <taxon>Liliopsida</taxon>
        <taxon>Araceae</taxon>
        <taxon>Aroideae</taxon>
        <taxon>Colocasieae</taxon>
        <taxon>Colocasia</taxon>
    </lineage>
</organism>
<keyword evidence="2" id="KW-1185">Reference proteome</keyword>
<evidence type="ECO:0000313" key="2">
    <source>
        <dbReference type="Proteomes" id="UP000652761"/>
    </source>
</evidence>
<sequence>MHDDPVTQQEWAAWPPTFSQYVADVQPPMTNDDQAPPIGHFEEVPTTTVEEVDAQNPNSMVRAIKEREDRCPGVYDQSLYIRVKNPVTMSEKEKVVATQSPVTANWVCKGELKDEHNAIVDSFLETCGSVGSENE</sequence>